<dbReference type="Proteomes" id="UP001597168">
    <property type="component" value="Unassembled WGS sequence"/>
</dbReference>
<accession>A0ABW3QKM8</accession>
<proteinExistence type="predicted"/>
<sequence>MHRPDDEVTSIPSTADLLSTAAYAGGNRVAQLRDLCVLIGDQHGPVPSRNARLVCSSCREPGGGKHPFPCSTWVGAARIMGWKFPRHLVDRSGAAVPADLIADDEPAAVTGGETR</sequence>
<gene>
    <name evidence="1" type="ORF">ACFQ3T_02270</name>
</gene>
<keyword evidence="2" id="KW-1185">Reference proteome</keyword>
<dbReference type="RefSeq" id="WP_380719185.1">
    <property type="nucleotide sequence ID" value="NZ_JBHTLK010000005.1"/>
</dbReference>
<reference evidence="2" key="1">
    <citation type="journal article" date="2019" name="Int. J. Syst. Evol. Microbiol.">
        <title>The Global Catalogue of Microorganisms (GCM) 10K type strain sequencing project: providing services to taxonomists for standard genome sequencing and annotation.</title>
        <authorList>
            <consortium name="The Broad Institute Genomics Platform"/>
            <consortium name="The Broad Institute Genome Sequencing Center for Infectious Disease"/>
            <person name="Wu L."/>
            <person name="Ma J."/>
        </authorList>
    </citation>
    <scope>NUCLEOTIDE SEQUENCE [LARGE SCALE GENOMIC DNA]</scope>
    <source>
        <strain evidence="2">CCUG 60214</strain>
    </source>
</reference>
<organism evidence="1 2">
    <name type="scientific">Saccharothrix hoggarensis</name>
    <dbReference type="NCBI Taxonomy" id="913853"/>
    <lineage>
        <taxon>Bacteria</taxon>
        <taxon>Bacillati</taxon>
        <taxon>Actinomycetota</taxon>
        <taxon>Actinomycetes</taxon>
        <taxon>Pseudonocardiales</taxon>
        <taxon>Pseudonocardiaceae</taxon>
        <taxon>Saccharothrix</taxon>
    </lineage>
</organism>
<comment type="caution">
    <text evidence="1">The sequence shown here is derived from an EMBL/GenBank/DDBJ whole genome shotgun (WGS) entry which is preliminary data.</text>
</comment>
<protein>
    <submittedName>
        <fullName evidence="1">Uncharacterized protein</fullName>
    </submittedName>
</protein>
<evidence type="ECO:0000313" key="1">
    <source>
        <dbReference type="EMBL" id="MFD1145945.1"/>
    </source>
</evidence>
<evidence type="ECO:0000313" key="2">
    <source>
        <dbReference type="Proteomes" id="UP001597168"/>
    </source>
</evidence>
<name>A0ABW3QKM8_9PSEU</name>
<dbReference type="EMBL" id="JBHTLK010000005">
    <property type="protein sequence ID" value="MFD1145945.1"/>
    <property type="molecule type" value="Genomic_DNA"/>
</dbReference>